<proteinExistence type="predicted"/>
<protein>
    <submittedName>
        <fullName evidence="2">Uncharacterized protein</fullName>
    </submittedName>
</protein>
<evidence type="ECO:0000313" key="2">
    <source>
        <dbReference type="EMBL" id="KAJ8375918.1"/>
    </source>
</evidence>
<evidence type="ECO:0000313" key="3">
    <source>
        <dbReference type="Proteomes" id="UP001152622"/>
    </source>
</evidence>
<gene>
    <name evidence="2" type="ORF">SKAU_G00064980</name>
</gene>
<organism evidence="2 3">
    <name type="scientific">Synaphobranchus kaupii</name>
    <name type="common">Kaup's arrowtooth eel</name>
    <dbReference type="NCBI Taxonomy" id="118154"/>
    <lineage>
        <taxon>Eukaryota</taxon>
        <taxon>Metazoa</taxon>
        <taxon>Chordata</taxon>
        <taxon>Craniata</taxon>
        <taxon>Vertebrata</taxon>
        <taxon>Euteleostomi</taxon>
        <taxon>Actinopterygii</taxon>
        <taxon>Neopterygii</taxon>
        <taxon>Teleostei</taxon>
        <taxon>Anguilliformes</taxon>
        <taxon>Synaphobranchidae</taxon>
        <taxon>Synaphobranchus</taxon>
    </lineage>
</organism>
<feature type="region of interest" description="Disordered" evidence="1">
    <location>
        <begin position="14"/>
        <end position="42"/>
    </location>
</feature>
<accession>A0A9Q1JAR4</accession>
<evidence type="ECO:0000256" key="1">
    <source>
        <dbReference type="SAM" id="MobiDB-lite"/>
    </source>
</evidence>
<reference evidence="2" key="1">
    <citation type="journal article" date="2023" name="Science">
        <title>Genome structures resolve the early diversification of teleost fishes.</title>
        <authorList>
            <person name="Parey E."/>
            <person name="Louis A."/>
            <person name="Montfort J."/>
            <person name="Bouchez O."/>
            <person name="Roques C."/>
            <person name="Iampietro C."/>
            <person name="Lluch J."/>
            <person name="Castinel A."/>
            <person name="Donnadieu C."/>
            <person name="Desvignes T."/>
            <person name="Floi Bucao C."/>
            <person name="Jouanno E."/>
            <person name="Wen M."/>
            <person name="Mejri S."/>
            <person name="Dirks R."/>
            <person name="Jansen H."/>
            <person name="Henkel C."/>
            <person name="Chen W.J."/>
            <person name="Zahm M."/>
            <person name="Cabau C."/>
            <person name="Klopp C."/>
            <person name="Thompson A.W."/>
            <person name="Robinson-Rechavi M."/>
            <person name="Braasch I."/>
            <person name="Lecointre G."/>
            <person name="Bobe J."/>
            <person name="Postlethwait J.H."/>
            <person name="Berthelot C."/>
            <person name="Roest Crollius H."/>
            <person name="Guiguen Y."/>
        </authorList>
    </citation>
    <scope>NUCLEOTIDE SEQUENCE</scope>
    <source>
        <strain evidence="2">WJC10195</strain>
    </source>
</reference>
<comment type="caution">
    <text evidence="2">The sequence shown here is derived from an EMBL/GenBank/DDBJ whole genome shotgun (WGS) entry which is preliminary data.</text>
</comment>
<name>A0A9Q1JAR4_SYNKA</name>
<dbReference type="Proteomes" id="UP001152622">
    <property type="component" value="Chromosome 2"/>
</dbReference>
<keyword evidence="3" id="KW-1185">Reference proteome</keyword>
<sequence>MGLLRACGRFPSWRPAWEREGHPQPSGRPCTSPGPPAGRSFASLSASYEGREVTGCKSALPELGLSHTAQAALALRWASRCLPGSAGSALG</sequence>
<dbReference type="AlphaFoldDB" id="A0A9Q1JAR4"/>
<dbReference type="EMBL" id="JAINUF010000002">
    <property type="protein sequence ID" value="KAJ8375918.1"/>
    <property type="molecule type" value="Genomic_DNA"/>
</dbReference>